<dbReference type="Pfam" id="PF00005">
    <property type="entry name" value="ABC_tran"/>
    <property type="match status" value="1"/>
</dbReference>
<evidence type="ECO:0000313" key="8">
    <source>
        <dbReference type="EMBL" id="SEE37583.1"/>
    </source>
</evidence>
<dbReference type="InterPro" id="IPR027417">
    <property type="entry name" value="P-loop_NTPase"/>
</dbReference>
<dbReference type="PROSITE" id="PS50893">
    <property type="entry name" value="ABC_TRANSPORTER_2"/>
    <property type="match status" value="1"/>
</dbReference>
<sequence>MSGTLIEVKNLRRVFDVSKPWLNRVIEGGHLEFLKAVDGVSFDIKRGETFALVGESGSGKTTVARMVVGLLPPSSGEVVIDGVSMTDPRQAQARRRLRRRIQMVFQDPYASLNPRYRVAAIVAEPIRAFDLIEGEREIKARVGDLLSLVGLHPDDGEKFPHEFSGGQRQRIAIARALASEAEFIVCDEPTSALDVSVQAQILNLMRDLQDKFGLTYLFISHNLAVVRHMATRIGVMYLGRIVEIAEGRKLFENPRMPYTKMLLGAVPDLAMSGRQRIPVKGEIPNPIDPPRGCAFNPRCPLAFDLCRKKAPELIDGVACHAVNSSAAAVPA</sequence>
<dbReference type="InterPro" id="IPR003593">
    <property type="entry name" value="AAA+_ATPase"/>
</dbReference>
<comment type="subcellular location">
    <subcellularLocation>
        <location evidence="1">Cell inner membrane</location>
        <topology evidence="1">Peripheral membrane protein</topology>
    </subcellularLocation>
</comment>
<organism evidence="8 9">
    <name type="scientific">Bradyrhizobium erythrophlei</name>
    <dbReference type="NCBI Taxonomy" id="1437360"/>
    <lineage>
        <taxon>Bacteria</taxon>
        <taxon>Pseudomonadati</taxon>
        <taxon>Pseudomonadota</taxon>
        <taxon>Alphaproteobacteria</taxon>
        <taxon>Hyphomicrobiales</taxon>
        <taxon>Nitrobacteraceae</taxon>
        <taxon>Bradyrhizobium</taxon>
    </lineage>
</organism>
<evidence type="ECO:0000256" key="6">
    <source>
        <dbReference type="ARBA" id="ARBA00024722"/>
    </source>
</evidence>
<comment type="function">
    <text evidence="6">Involved in beta-(1--&gt;2)glucan export. Transmembrane domains (TMD) form a pore in the inner membrane and the ATP-binding domain (NBD) is responsible for energy generation.</text>
</comment>
<dbReference type="OrthoDB" id="9815712at2"/>
<evidence type="ECO:0000313" key="9">
    <source>
        <dbReference type="Proteomes" id="UP000198992"/>
    </source>
</evidence>
<dbReference type="FunFam" id="3.40.50.300:FF:000016">
    <property type="entry name" value="Oligopeptide ABC transporter ATP-binding component"/>
    <property type="match status" value="1"/>
</dbReference>
<keyword evidence="3" id="KW-0813">Transport</keyword>
<evidence type="ECO:0000259" key="7">
    <source>
        <dbReference type="PROSITE" id="PS50893"/>
    </source>
</evidence>
<feature type="domain" description="ABC transporter" evidence="7">
    <location>
        <begin position="12"/>
        <end position="263"/>
    </location>
</feature>
<dbReference type="CDD" id="cd03257">
    <property type="entry name" value="ABC_NikE_OppD_transporters"/>
    <property type="match status" value="1"/>
</dbReference>
<dbReference type="PROSITE" id="PS00211">
    <property type="entry name" value="ABC_TRANSPORTER_1"/>
    <property type="match status" value="1"/>
</dbReference>
<name>A0A1H5IBI3_9BRAD</name>
<dbReference type="PANTHER" id="PTHR43776:SF7">
    <property type="entry name" value="D,D-DIPEPTIDE TRANSPORT ATP-BINDING PROTEIN DDPF-RELATED"/>
    <property type="match status" value="1"/>
</dbReference>
<dbReference type="EMBL" id="FNTH01000001">
    <property type="protein sequence ID" value="SEE37583.1"/>
    <property type="molecule type" value="Genomic_DNA"/>
</dbReference>
<dbReference type="InterPro" id="IPR003439">
    <property type="entry name" value="ABC_transporter-like_ATP-bd"/>
</dbReference>
<dbReference type="InterPro" id="IPR050319">
    <property type="entry name" value="ABC_transp_ATP-bind"/>
</dbReference>
<proteinExistence type="inferred from homology"/>
<evidence type="ECO:0000256" key="1">
    <source>
        <dbReference type="ARBA" id="ARBA00004417"/>
    </source>
</evidence>
<dbReference type="Pfam" id="PF08352">
    <property type="entry name" value="oligo_HPY"/>
    <property type="match status" value="1"/>
</dbReference>
<reference evidence="8 9" key="1">
    <citation type="submission" date="2016-10" db="EMBL/GenBank/DDBJ databases">
        <authorList>
            <person name="de Groot N.N."/>
        </authorList>
    </citation>
    <scope>NUCLEOTIDE SEQUENCE [LARGE SCALE GENOMIC DNA]</scope>
    <source>
        <strain evidence="8 9">MT12</strain>
    </source>
</reference>
<keyword evidence="5 8" id="KW-0067">ATP-binding</keyword>
<dbReference type="AlphaFoldDB" id="A0A1H5IBI3"/>
<dbReference type="NCBIfam" id="TIGR01727">
    <property type="entry name" value="oligo_HPY"/>
    <property type="match status" value="1"/>
</dbReference>
<dbReference type="Gene3D" id="3.40.50.300">
    <property type="entry name" value="P-loop containing nucleotide triphosphate hydrolases"/>
    <property type="match status" value="1"/>
</dbReference>
<dbReference type="RefSeq" id="WP_092124996.1">
    <property type="nucleotide sequence ID" value="NZ_FNTH01000001.1"/>
</dbReference>
<dbReference type="GO" id="GO:0016887">
    <property type="term" value="F:ATP hydrolysis activity"/>
    <property type="evidence" value="ECO:0007669"/>
    <property type="project" value="InterPro"/>
</dbReference>
<evidence type="ECO:0000256" key="4">
    <source>
        <dbReference type="ARBA" id="ARBA00022741"/>
    </source>
</evidence>
<evidence type="ECO:0000256" key="3">
    <source>
        <dbReference type="ARBA" id="ARBA00022448"/>
    </source>
</evidence>
<dbReference type="GO" id="GO:0015833">
    <property type="term" value="P:peptide transport"/>
    <property type="evidence" value="ECO:0007669"/>
    <property type="project" value="InterPro"/>
</dbReference>
<dbReference type="InterPro" id="IPR017871">
    <property type="entry name" value="ABC_transporter-like_CS"/>
</dbReference>
<dbReference type="GO" id="GO:0005886">
    <property type="term" value="C:plasma membrane"/>
    <property type="evidence" value="ECO:0007669"/>
    <property type="project" value="UniProtKB-SubCell"/>
</dbReference>
<gene>
    <name evidence="8" type="ORF">SAMN05444164_7860</name>
</gene>
<dbReference type="SMART" id="SM00382">
    <property type="entry name" value="AAA"/>
    <property type="match status" value="1"/>
</dbReference>
<dbReference type="PANTHER" id="PTHR43776">
    <property type="entry name" value="TRANSPORT ATP-BINDING PROTEIN"/>
    <property type="match status" value="1"/>
</dbReference>
<comment type="similarity">
    <text evidence="2">Belongs to the ABC transporter superfamily.</text>
</comment>
<accession>A0A1H5IBI3</accession>
<dbReference type="Proteomes" id="UP000198992">
    <property type="component" value="Unassembled WGS sequence"/>
</dbReference>
<protein>
    <submittedName>
        <fullName evidence="8">Peptide/nickel transport system ATP-binding protein</fullName>
    </submittedName>
</protein>
<keyword evidence="4" id="KW-0547">Nucleotide-binding</keyword>
<evidence type="ECO:0000256" key="2">
    <source>
        <dbReference type="ARBA" id="ARBA00005417"/>
    </source>
</evidence>
<dbReference type="GO" id="GO:0055085">
    <property type="term" value="P:transmembrane transport"/>
    <property type="evidence" value="ECO:0007669"/>
    <property type="project" value="UniProtKB-ARBA"/>
</dbReference>
<dbReference type="GO" id="GO:0005524">
    <property type="term" value="F:ATP binding"/>
    <property type="evidence" value="ECO:0007669"/>
    <property type="project" value="UniProtKB-KW"/>
</dbReference>
<evidence type="ECO:0000256" key="5">
    <source>
        <dbReference type="ARBA" id="ARBA00022840"/>
    </source>
</evidence>
<dbReference type="SUPFAM" id="SSF52540">
    <property type="entry name" value="P-loop containing nucleoside triphosphate hydrolases"/>
    <property type="match status" value="1"/>
</dbReference>
<dbReference type="InterPro" id="IPR013563">
    <property type="entry name" value="Oligopep_ABC_C"/>
</dbReference>